<name>A0ABR1R403_9PEZI</name>
<accession>A0ABR1R403</accession>
<dbReference type="PANTHER" id="PTHR38790">
    <property type="entry name" value="2EXR DOMAIN-CONTAINING PROTEIN-RELATED"/>
    <property type="match status" value="1"/>
</dbReference>
<proteinExistence type="predicted"/>
<evidence type="ECO:0000313" key="4">
    <source>
        <dbReference type="Proteomes" id="UP001396898"/>
    </source>
</evidence>
<dbReference type="InterPro" id="IPR056632">
    <property type="entry name" value="DUF7730"/>
</dbReference>
<comment type="caution">
    <text evidence="3">The sequence shown here is derived from an EMBL/GenBank/DDBJ whole genome shotgun (WGS) entry which is preliminary data.</text>
</comment>
<evidence type="ECO:0000313" key="3">
    <source>
        <dbReference type="EMBL" id="KAK7998862.1"/>
    </source>
</evidence>
<dbReference type="Pfam" id="PF24864">
    <property type="entry name" value="DUF7730"/>
    <property type="match status" value="1"/>
</dbReference>
<feature type="domain" description="DUF7730" evidence="2">
    <location>
        <begin position="36"/>
        <end position="268"/>
    </location>
</feature>
<keyword evidence="4" id="KW-1185">Reference proteome</keyword>
<dbReference type="Proteomes" id="UP001396898">
    <property type="component" value="Unassembled WGS sequence"/>
</dbReference>
<protein>
    <recommendedName>
        <fullName evidence="2">DUF7730 domain-containing protein</fullName>
    </recommendedName>
</protein>
<reference evidence="3 4" key="1">
    <citation type="submission" date="2023-01" db="EMBL/GenBank/DDBJ databases">
        <title>Analysis of 21 Apiospora genomes using comparative genomics revels a genus with tremendous synthesis potential of carbohydrate active enzymes and secondary metabolites.</title>
        <authorList>
            <person name="Sorensen T."/>
        </authorList>
    </citation>
    <scope>NUCLEOTIDE SEQUENCE [LARGE SCALE GENOMIC DNA]</scope>
    <source>
        <strain evidence="3 4">CBS 20057</strain>
    </source>
</reference>
<feature type="region of interest" description="Disordered" evidence="1">
    <location>
        <begin position="1"/>
        <end position="24"/>
    </location>
</feature>
<gene>
    <name evidence="3" type="ORF">PG991_014537</name>
</gene>
<dbReference type="EMBL" id="JAQQWI010000019">
    <property type="protein sequence ID" value="KAK7998862.1"/>
    <property type="molecule type" value="Genomic_DNA"/>
</dbReference>
<evidence type="ECO:0000256" key="1">
    <source>
        <dbReference type="SAM" id="MobiDB-lite"/>
    </source>
</evidence>
<organism evidence="3 4">
    <name type="scientific">Apiospora marii</name>
    <dbReference type="NCBI Taxonomy" id="335849"/>
    <lineage>
        <taxon>Eukaryota</taxon>
        <taxon>Fungi</taxon>
        <taxon>Dikarya</taxon>
        <taxon>Ascomycota</taxon>
        <taxon>Pezizomycotina</taxon>
        <taxon>Sordariomycetes</taxon>
        <taxon>Xylariomycetidae</taxon>
        <taxon>Amphisphaeriales</taxon>
        <taxon>Apiosporaceae</taxon>
        <taxon>Apiospora</taxon>
    </lineage>
</organism>
<evidence type="ECO:0000259" key="2">
    <source>
        <dbReference type="Pfam" id="PF24864"/>
    </source>
</evidence>
<sequence>MIDTGGQLDPEDGSSRCPAGGQPFPNLDTIASKADEQSTSLFLSQLPIELRNAIYRLLWRDAGLEQHILADKDYDPELASAKFIWKRRRTVPETPTTRFSHMACISDHSAFDDRQEELAKLIPDGLESDDDDEDEVAETWGERLNNAWGNHWKCEEAHQAVVQIRPAKPRQRSPFLSMMLVCRKMYLECRESIYRELTFVIHDPVTLHSFLIARRLPIVDEIRRINLSIRLPILSDVTCLKAGEADLMARWRTSCQALSEARSLVSVSLWLETVGLENDRLLNTVPAVSPFVFDSRLASILTVDIPANPSRPEVWKDVAAIEPAFRVRARGFPRYFTEPRWPSVIYRREDGAEPGDPRPQSYDFAGESVLIRVEPLRRIR</sequence>